<evidence type="ECO:0000256" key="1">
    <source>
        <dbReference type="SAM" id="Phobius"/>
    </source>
</evidence>
<sequence>MTAPASVYPVAVADLVDDFQAWAKELGDAPSHRATMKRFRIGTDKARALLSTLPTDTPDEPTTPAPDAAPVALLDPPAPVAPVLPEVTAEPITAPAELLYRVDVAAPPKITPPAAERVTPAHTTAPVAVPIPVPAPAPIAPAVRVRPKPRVRTWPILVVGLGAFIAIWAGWVELGRLTGFGVVHPLPGIWDSLKIDTAITLPLGMDAYAAFALKVWFTPDISARARKFARWSTIVSLLVGMCGQVAYHLMAAQGITSAPWQITTAVSCLPVIVLGLASGLVHLVRADQEADEQ</sequence>
<keyword evidence="1" id="KW-1133">Transmembrane helix</keyword>
<evidence type="ECO:0000313" key="3">
    <source>
        <dbReference type="Proteomes" id="UP000660339"/>
    </source>
</evidence>
<feature type="transmembrane region" description="Helical" evidence="1">
    <location>
        <begin position="228"/>
        <end position="250"/>
    </location>
</feature>
<gene>
    <name evidence="2" type="ORF">Cme02nite_26090</name>
</gene>
<dbReference type="Proteomes" id="UP000660339">
    <property type="component" value="Unassembled WGS sequence"/>
</dbReference>
<feature type="transmembrane region" description="Helical" evidence="1">
    <location>
        <begin position="262"/>
        <end position="284"/>
    </location>
</feature>
<feature type="transmembrane region" description="Helical" evidence="1">
    <location>
        <begin position="154"/>
        <end position="172"/>
    </location>
</feature>
<reference evidence="2" key="1">
    <citation type="submission" date="2021-01" db="EMBL/GenBank/DDBJ databases">
        <title>Whole genome shotgun sequence of Catellatospora methionotrophica NBRC 14553.</title>
        <authorList>
            <person name="Komaki H."/>
            <person name="Tamura T."/>
        </authorList>
    </citation>
    <scope>NUCLEOTIDE SEQUENCE</scope>
    <source>
        <strain evidence="2">NBRC 14553</strain>
    </source>
</reference>
<feature type="transmembrane region" description="Helical" evidence="1">
    <location>
        <begin position="192"/>
        <end position="216"/>
    </location>
</feature>
<dbReference type="AlphaFoldDB" id="A0A8J3L4F6"/>
<keyword evidence="1" id="KW-0472">Membrane</keyword>
<dbReference type="EMBL" id="BONJ01000009">
    <property type="protein sequence ID" value="GIG14277.1"/>
    <property type="molecule type" value="Genomic_DNA"/>
</dbReference>
<dbReference type="RefSeq" id="WP_166381573.1">
    <property type="nucleotide sequence ID" value="NZ_BAAATT010000001.1"/>
</dbReference>
<protein>
    <submittedName>
        <fullName evidence="2">ABC transporter permease</fullName>
    </submittedName>
</protein>
<evidence type="ECO:0000313" key="2">
    <source>
        <dbReference type="EMBL" id="GIG14277.1"/>
    </source>
</evidence>
<comment type="caution">
    <text evidence="2">The sequence shown here is derived from an EMBL/GenBank/DDBJ whole genome shotgun (WGS) entry which is preliminary data.</text>
</comment>
<proteinExistence type="predicted"/>
<keyword evidence="1" id="KW-0812">Transmembrane</keyword>
<keyword evidence="3" id="KW-1185">Reference proteome</keyword>
<accession>A0A8J3L4F6</accession>
<name>A0A8J3L4F6_9ACTN</name>
<organism evidence="2 3">
    <name type="scientific">Catellatospora methionotrophica</name>
    <dbReference type="NCBI Taxonomy" id="121620"/>
    <lineage>
        <taxon>Bacteria</taxon>
        <taxon>Bacillati</taxon>
        <taxon>Actinomycetota</taxon>
        <taxon>Actinomycetes</taxon>
        <taxon>Micromonosporales</taxon>
        <taxon>Micromonosporaceae</taxon>
        <taxon>Catellatospora</taxon>
    </lineage>
</organism>